<feature type="non-terminal residue" evidence="1">
    <location>
        <position position="803"/>
    </location>
</feature>
<evidence type="ECO:0000313" key="1">
    <source>
        <dbReference type="EMBL" id="TNN12014.1"/>
    </source>
</evidence>
<evidence type="ECO:0000313" key="2">
    <source>
        <dbReference type="Proteomes" id="UP000311919"/>
    </source>
</evidence>
<dbReference type="AlphaFoldDB" id="A0A4Z2D6A1"/>
<reference evidence="1 2" key="1">
    <citation type="submission" date="2019-03" db="EMBL/GenBank/DDBJ databases">
        <title>An improved genome assembly of the fluke Schistosoma japonicum.</title>
        <authorList>
            <person name="Hu W."/>
            <person name="Luo F."/>
            <person name="Yin M."/>
            <person name="Mo X."/>
            <person name="Sun C."/>
            <person name="Wu Q."/>
            <person name="Zhu B."/>
            <person name="Xiang M."/>
            <person name="Wang J."/>
            <person name="Wang Y."/>
            <person name="Zhang T."/>
            <person name="Xu B."/>
            <person name="Zheng H."/>
            <person name="Feng Z."/>
        </authorList>
    </citation>
    <scope>NUCLEOTIDE SEQUENCE [LARGE SCALE GENOMIC DNA]</scope>
    <source>
        <strain evidence="1">HuSjv2</strain>
        <tissue evidence="1">Worms</tissue>
    </source>
</reference>
<dbReference type="PANTHER" id="PTHR17695">
    <property type="entry name" value="SMALL SUBUNIT PROCESSOME COMPONENT 20 HOMOLOG"/>
    <property type="match status" value="1"/>
</dbReference>
<keyword evidence="2" id="KW-1185">Reference proteome</keyword>
<feature type="non-terminal residue" evidence="1">
    <location>
        <position position="1"/>
    </location>
</feature>
<comment type="caution">
    <text evidence="1">The sequence shown here is derived from an EMBL/GenBank/DDBJ whole genome shotgun (WGS) entry which is preliminary data.</text>
</comment>
<gene>
    <name evidence="1" type="ORF">EWB00_004145</name>
</gene>
<dbReference type="Proteomes" id="UP000311919">
    <property type="component" value="Unassembled WGS sequence"/>
</dbReference>
<dbReference type="PANTHER" id="PTHR17695:SF11">
    <property type="entry name" value="SMALL SUBUNIT PROCESSOME COMPONENT 20 HOMOLOG"/>
    <property type="match status" value="1"/>
</dbReference>
<name>A0A4Z2D6A1_SCHJA</name>
<sequence>SYRHVFPDYCCVIMRIIDLLIHILVNNPANRAYFVNCRYDLQTGLLPLLMSFSHQIRLHVLRVLLVINSDLVNAADHTTDSHQRSDQNFPVQNIVEQCLKAERVQLGPQTVRNFLMHILQLHADRDVKHCRQAAEIAIHYLFGLLHIQFTAIWSPVYEAIASYCESSPLLKRKSTVRETSSNHSENDDKHWSIECRDLFWSVFQPLLMDVEAKIVDTNDKDIQEVSNSKETNLYTCSYETAIIWFTSIRPDLYSLLRKTPKNDILLIESRKPPNWLSYRLCLWQCLRWKVAAKYTHFLTPLLLNIISSAIQSGLNKSTEHILYGRLQLSKGQFTSAIFTNLALCTDSELNLFLSFLLDPFVKEADCAELSTNSSVVTLTTSKALYDSIQLARQRVKQTIHGSDTLSWSRLHALSQVINQLLNYLGHRLNIINLNENELINTTDNEFQPNPTDLSNDIQRADILLRLALTLLAMVYEVKQIKLESLIKPVGHHHHNQLPLTSQLKSIRSAGINLLVHLFSSKWLCNIQFWGNSISTISITTNDTIDNNNERSTIVKHVCCNSFVLMNLLKSSTLSLNHLLIQLSYVWSLNEYLCIQFFDKSLLSTLLTLLNMHYNCTLKLKNEIIEKLIEIIHNLIFLPGVCTIGRILLQPYHSELITYLNKRLQELCQAKSTFFVNLGKKPQSGLRLQHEFQLISYLAQLPYTNINTDNKQSSTNYLTQEDGEKLLEALLQLLQRSSIRSLRRTTATNKPALFKRLSSGNIVNSDESAARYDFQLATGEAVEAELIQSIIHLVQIATNITEYL</sequence>
<organism evidence="1 2">
    <name type="scientific">Schistosoma japonicum</name>
    <name type="common">Blood fluke</name>
    <dbReference type="NCBI Taxonomy" id="6182"/>
    <lineage>
        <taxon>Eukaryota</taxon>
        <taxon>Metazoa</taxon>
        <taxon>Spiralia</taxon>
        <taxon>Lophotrochozoa</taxon>
        <taxon>Platyhelminthes</taxon>
        <taxon>Trematoda</taxon>
        <taxon>Digenea</taxon>
        <taxon>Strigeidida</taxon>
        <taxon>Schistosomatoidea</taxon>
        <taxon>Schistosomatidae</taxon>
        <taxon>Schistosoma</taxon>
    </lineage>
</organism>
<proteinExistence type="predicted"/>
<dbReference type="GO" id="GO:0032040">
    <property type="term" value="C:small-subunit processome"/>
    <property type="evidence" value="ECO:0007669"/>
    <property type="project" value="TreeGrafter"/>
</dbReference>
<accession>A0A4Z2D6A1</accession>
<dbReference type="GO" id="GO:0030686">
    <property type="term" value="C:90S preribosome"/>
    <property type="evidence" value="ECO:0007669"/>
    <property type="project" value="TreeGrafter"/>
</dbReference>
<dbReference type="STRING" id="6182.A0A4Z2D6A1"/>
<protein>
    <submittedName>
        <fullName evidence="1">Small subunit processome component 20</fullName>
    </submittedName>
</protein>
<dbReference type="OrthoDB" id="360653at2759"/>
<dbReference type="EMBL" id="SKCS01000274">
    <property type="protein sequence ID" value="TNN12014.1"/>
    <property type="molecule type" value="Genomic_DNA"/>
</dbReference>
<dbReference type="InterPro" id="IPR052575">
    <property type="entry name" value="SSU_processome_comp_20"/>
</dbReference>